<dbReference type="GeneID" id="14916054"/>
<name>L8GQZ2_ACACF</name>
<proteinExistence type="predicted"/>
<evidence type="ECO:0000313" key="3">
    <source>
        <dbReference type="Proteomes" id="UP000011083"/>
    </source>
</evidence>
<dbReference type="AlphaFoldDB" id="L8GQZ2"/>
<dbReference type="EMBL" id="KB008032">
    <property type="protein sequence ID" value="ELR15420.1"/>
    <property type="molecule type" value="Genomic_DNA"/>
</dbReference>
<dbReference type="VEuPathDB" id="AmoebaDB:ACA1_276350"/>
<organism evidence="2 3">
    <name type="scientific">Acanthamoeba castellanii (strain ATCC 30010 / Neff)</name>
    <dbReference type="NCBI Taxonomy" id="1257118"/>
    <lineage>
        <taxon>Eukaryota</taxon>
        <taxon>Amoebozoa</taxon>
        <taxon>Discosea</taxon>
        <taxon>Longamoebia</taxon>
        <taxon>Centramoebida</taxon>
        <taxon>Acanthamoebidae</taxon>
        <taxon>Acanthamoeba</taxon>
    </lineage>
</organism>
<sequence>MEAVELEDPSAHIKALWESHLELKTQLVTRDDFAWNLPSLPTSAPPPDDAAARGGTEEKEELRFIGGVDISRAHGQA</sequence>
<evidence type="ECO:0000256" key="1">
    <source>
        <dbReference type="SAM" id="MobiDB-lite"/>
    </source>
</evidence>
<dbReference type="KEGG" id="acan:ACA1_276350"/>
<accession>L8GQZ2</accession>
<keyword evidence="3" id="KW-1185">Reference proteome</keyword>
<dbReference type="Proteomes" id="UP000011083">
    <property type="component" value="Unassembled WGS sequence"/>
</dbReference>
<evidence type="ECO:0000313" key="2">
    <source>
        <dbReference type="EMBL" id="ELR15420.1"/>
    </source>
</evidence>
<reference evidence="2 3" key="1">
    <citation type="journal article" date="2013" name="Genome Biol.">
        <title>Genome of Acanthamoeba castellanii highlights extensive lateral gene transfer and early evolution of tyrosine kinase signaling.</title>
        <authorList>
            <person name="Clarke M."/>
            <person name="Lohan A.J."/>
            <person name="Liu B."/>
            <person name="Lagkouvardos I."/>
            <person name="Roy S."/>
            <person name="Zafar N."/>
            <person name="Bertelli C."/>
            <person name="Schilde C."/>
            <person name="Kianianmomeni A."/>
            <person name="Burglin T.R."/>
            <person name="Frech C."/>
            <person name="Turcotte B."/>
            <person name="Kopec K.O."/>
            <person name="Synnott J.M."/>
            <person name="Choo C."/>
            <person name="Paponov I."/>
            <person name="Finkler A."/>
            <person name="Soon Heng Tan C."/>
            <person name="Hutchins A.P."/>
            <person name="Weinmeier T."/>
            <person name="Rattei T."/>
            <person name="Chu J.S."/>
            <person name="Gimenez G."/>
            <person name="Irimia M."/>
            <person name="Rigden D.J."/>
            <person name="Fitzpatrick D.A."/>
            <person name="Lorenzo-Morales J."/>
            <person name="Bateman A."/>
            <person name="Chiu C.H."/>
            <person name="Tang P."/>
            <person name="Hegemann P."/>
            <person name="Fromm H."/>
            <person name="Raoult D."/>
            <person name="Greub G."/>
            <person name="Miranda-Saavedra D."/>
            <person name="Chen N."/>
            <person name="Nash P."/>
            <person name="Ginger M.L."/>
            <person name="Horn M."/>
            <person name="Schaap P."/>
            <person name="Caler L."/>
            <person name="Loftus B."/>
        </authorList>
    </citation>
    <scope>NUCLEOTIDE SEQUENCE [LARGE SCALE GENOMIC DNA]</scope>
    <source>
        <strain evidence="2 3">Neff</strain>
    </source>
</reference>
<gene>
    <name evidence="2" type="ORF">ACA1_276350</name>
</gene>
<protein>
    <submittedName>
        <fullName evidence="2">Uncharacterized protein</fullName>
    </submittedName>
</protein>
<feature type="region of interest" description="Disordered" evidence="1">
    <location>
        <begin position="38"/>
        <end position="59"/>
    </location>
</feature>
<dbReference type="RefSeq" id="XP_004337433.1">
    <property type="nucleotide sequence ID" value="XM_004337385.1"/>
</dbReference>